<evidence type="ECO:0000313" key="3">
    <source>
        <dbReference type="EMBL" id="OOM15882.1"/>
    </source>
</evidence>
<proteinExistence type="inferred from homology"/>
<gene>
    <name evidence="3" type="ORF">CLOSAC_01530</name>
</gene>
<organism evidence="3 4">
    <name type="scientific">Clostridium saccharobutylicum</name>
    <dbReference type="NCBI Taxonomy" id="169679"/>
    <lineage>
        <taxon>Bacteria</taxon>
        <taxon>Bacillati</taxon>
        <taxon>Bacillota</taxon>
        <taxon>Clostridia</taxon>
        <taxon>Eubacteriales</taxon>
        <taxon>Clostridiaceae</taxon>
        <taxon>Clostridium</taxon>
    </lineage>
</organism>
<accession>A0A1S8NHQ6</accession>
<dbReference type="RefSeq" id="WP_077863662.1">
    <property type="nucleotide sequence ID" value="NZ_LZYZ01000001.1"/>
</dbReference>
<reference evidence="3 4" key="1">
    <citation type="submission" date="2016-05" db="EMBL/GenBank/DDBJ databases">
        <title>Microbial solvent formation.</title>
        <authorList>
            <person name="Poehlein A."/>
            <person name="Montoya Solano J.D."/>
            <person name="Flitsch S."/>
            <person name="Krabben P."/>
            <person name="Duerre P."/>
            <person name="Daniel R."/>
        </authorList>
    </citation>
    <scope>NUCLEOTIDE SEQUENCE [LARGE SCALE GENOMIC DNA]</scope>
    <source>
        <strain evidence="3 4">L1-8</strain>
    </source>
</reference>
<feature type="domain" description="Barstar (barnase inhibitor)" evidence="2">
    <location>
        <begin position="31"/>
        <end position="115"/>
    </location>
</feature>
<dbReference type="EMBL" id="LZYZ01000001">
    <property type="protein sequence ID" value="OOM15882.1"/>
    <property type="molecule type" value="Genomic_DNA"/>
</dbReference>
<comment type="similarity">
    <text evidence="1">Belongs to the barstar family.</text>
</comment>
<evidence type="ECO:0000256" key="1">
    <source>
        <dbReference type="ARBA" id="ARBA00006845"/>
    </source>
</evidence>
<evidence type="ECO:0000259" key="2">
    <source>
        <dbReference type="Pfam" id="PF01337"/>
    </source>
</evidence>
<comment type="caution">
    <text evidence="3">The sequence shown here is derived from an EMBL/GenBank/DDBJ whole genome shotgun (WGS) entry which is preliminary data.</text>
</comment>
<sequence>MMINFKSISYINEKKSDYLKQKFIENNYCIYEINGNRIVNIASFINEVINILPQDPPLNGNPNLDAFADSLWGGIDKEGIEKVVILWKGVNKIIDNCLMDFHQIIECLEDLLQNLSNIEYMSDKPTNLLIVLLGNGSEFQYLEM</sequence>
<evidence type="ECO:0000313" key="4">
    <source>
        <dbReference type="Proteomes" id="UP000191154"/>
    </source>
</evidence>
<dbReference type="InterPro" id="IPR035905">
    <property type="entry name" value="Barstar-like_sf"/>
</dbReference>
<dbReference type="AlphaFoldDB" id="A0A1S8NHQ6"/>
<dbReference type="SUPFAM" id="SSF52038">
    <property type="entry name" value="Barstar-related"/>
    <property type="match status" value="1"/>
</dbReference>
<protein>
    <recommendedName>
        <fullName evidence="2">Barstar (barnase inhibitor) domain-containing protein</fullName>
    </recommendedName>
</protein>
<dbReference type="Pfam" id="PF01337">
    <property type="entry name" value="Barstar"/>
    <property type="match status" value="1"/>
</dbReference>
<dbReference type="InterPro" id="IPR000468">
    <property type="entry name" value="Barstar"/>
</dbReference>
<name>A0A1S8NHQ6_CLOSA</name>
<dbReference type="Gene3D" id="3.30.370.10">
    <property type="entry name" value="Barstar-like"/>
    <property type="match status" value="1"/>
</dbReference>
<dbReference type="Proteomes" id="UP000191154">
    <property type="component" value="Unassembled WGS sequence"/>
</dbReference>